<dbReference type="GO" id="GO:0016874">
    <property type="term" value="F:ligase activity"/>
    <property type="evidence" value="ECO:0007669"/>
    <property type="project" value="UniProtKB-KW"/>
</dbReference>
<keyword evidence="7" id="KW-0067">ATP-binding</keyword>
<comment type="function">
    <text evidence="10">Plays an essential role in autophagy.</text>
</comment>
<dbReference type="Pfam" id="PF02990">
    <property type="entry name" value="EMP70"/>
    <property type="match status" value="1"/>
</dbReference>
<feature type="transmembrane region" description="Helical" evidence="11">
    <location>
        <begin position="570"/>
        <end position="598"/>
    </location>
</feature>
<keyword evidence="6" id="KW-0547">Nucleotide-binding</keyword>
<keyword evidence="3" id="KW-0436">Ligase</keyword>
<dbReference type="PANTHER" id="PTHR10766:SF177">
    <property type="entry name" value="TRANSMEMBRANE 9 SUPERFAMILY MEMBER 1"/>
    <property type="match status" value="1"/>
</dbReference>
<keyword evidence="4 11" id="KW-0812">Transmembrane</keyword>
<keyword evidence="9 11" id="KW-0472">Membrane</keyword>
<gene>
    <name evidence="13" type="ORF">OXD698_LOCUS1420</name>
</gene>
<evidence type="ECO:0000256" key="9">
    <source>
        <dbReference type="ARBA" id="ARBA00023136"/>
    </source>
</evidence>
<evidence type="ECO:0000256" key="6">
    <source>
        <dbReference type="ARBA" id="ARBA00022741"/>
    </source>
</evidence>
<dbReference type="InterPro" id="IPR004240">
    <property type="entry name" value="EMP70"/>
</dbReference>
<dbReference type="Gene3D" id="3.40.50.620">
    <property type="entry name" value="HUPs"/>
    <property type="match status" value="1"/>
</dbReference>
<feature type="transmembrane region" description="Helical" evidence="11">
    <location>
        <begin position="765"/>
        <end position="788"/>
    </location>
</feature>
<comment type="similarity">
    <text evidence="2 11">Belongs to the nonaspanin (TM9SF) (TC 9.A.2) family.</text>
</comment>
<reference evidence="13" key="1">
    <citation type="submission" date="2021-02" db="EMBL/GenBank/DDBJ databases">
        <authorList>
            <person name="Nowell W R."/>
        </authorList>
    </citation>
    <scope>NUCLEOTIDE SEQUENCE</scope>
</reference>
<dbReference type="InterPro" id="IPR032678">
    <property type="entry name" value="tRNA-synt_1_cat_dom"/>
</dbReference>
<evidence type="ECO:0000256" key="4">
    <source>
        <dbReference type="ARBA" id="ARBA00022692"/>
    </source>
</evidence>
<organism evidence="13 14">
    <name type="scientific">Adineta steineri</name>
    <dbReference type="NCBI Taxonomy" id="433720"/>
    <lineage>
        <taxon>Eukaryota</taxon>
        <taxon>Metazoa</taxon>
        <taxon>Spiralia</taxon>
        <taxon>Gnathifera</taxon>
        <taxon>Rotifera</taxon>
        <taxon>Eurotatoria</taxon>
        <taxon>Bdelloidea</taxon>
        <taxon>Adinetida</taxon>
        <taxon>Adinetidae</taxon>
        <taxon>Adineta</taxon>
    </lineage>
</organism>
<evidence type="ECO:0000256" key="11">
    <source>
        <dbReference type="RuleBase" id="RU363079"/>
    </source>
</evidence>
<feature type="transmembrane region" description="Helical" evidence="11">
    <location>
        <begin position="610"/>
        <end position="631"/>
    </location>
</feature>
<keyword evidence="5" id="KW-0732">Signal</keyword>
<evidence type="ECO:0000259" key="12">
    <source>
        <dbReference type="Pfam" id="PF01406"/>
    </source>
</evidence>
<feature type="transmembrane region" description="Helical" evidence="11">
    <location>
        <begin position="504"/>
        <end position="533"/>
    </location>
</feature>
<dbReference type="InterPro" id="IPR014729">
    <property type="entry name" value="Rossmann-like_a/b/a_fold"/>
</dbReference>
<proteinExistence type="inferred from homology"/>
<dbReference type="SUPFAM" id="SSF52374">
    <property type="entry name" value="Nucleotidylyl transferase"/>
    <property type="match status" value="1"/>
</dbReference>
<dbReference type="AlphaFoldDB" id="A0A818HDS8"/>
<protein>
    <recommendedName>
        <fullName evidence="11">Transmembrane 9 superfamily member</fullName>
    </recommendedName>
</protein>
<keyword evidence="8 11" id="KW-1133">Transmembrane helix</keyword>
<evidence type="ECO:0000313" key="14">
    <source>
        <dbReference type="Proteomes" id="UP000663844"/>
    </source>
</evidence>
<dbReference type="Proteomes" id="UP000663844">
    <property type="component" value="Unassembled WGS sequence"/>
</dbReference>
<feature type="transmembrane region" description="Helical" evidence="11">
    <location>
        <begin position="665"/>
        <end position="684"/>
    </location>
</feature>
<dbReference type="EMBL" id="CAJOAZ010000040">
    <property type="protein sequence ID" value="CAF3502885.1"/>
    <property type="molecule type" value="Genomic_DNA"/>
</dbReference>
<feature type="transmembrane region" description="Helical" evidence="11">
    <location>
        <begin position="539"/>
        <end position="558"/>
    </location>
</feature>
<accession>A0A818HDS8</accession>
<evidence type="ECO:0000256" key="2">
    <source>
        <dbReference type="ARBA" id="ARBA00005227"/>
    </source>
</evidence>
<feature type="transmembrane region" description="Helical" evidence="11">
    <location>
        <begin position="729"/>
        <end position="753"/>
    </location>
</feature>
<evidence type="ECO:0000256" key="10">
    <source>
        <dbReference type="ARBA" id="ARBA00037688"/>
    </source>
</evidence>
<dbReference type="Pfam" id="PF01406">
    <property type="entry name" value="tRNA-synt_1e"/>
    <property type="match status" value="1"/>
</dbReference>
<feature type="transmembrane region" description="Helical" evidence="11">
    <location>
        <begin position="696"/>
        <end position="717"/>
    </location>
</feature>
<comment type="caution">
    <text evidence="13">The sequence shown here is derived from an EMBL/GenBank/DDBJ whole genome shotgun (WGS) entry which is preliminary data.</text>
</comment>
<comment type="subcellular location">
    <subcellularLocation>
        <location evidence="1">Cytoplasmic vesicle</location>
        <location evidence="1">Autophagosome membrane</location>
        <topology evidence="1">Multi-pass membrane protein</topology>
    </subcellularLocation>
</comment>
<sequence>MDKYPPKKSIKDNCDLLPSFTERSVWMRTNARINYEYGQLSRYYEKIFYSTMMEFNILPPNIVIRTSDYIQEIIEFIEKSIQTGDAYEFNSMVYSKECEDLKCDIHSGGCGDLHASSKNYCGNKSWVNYELGDGATGEHESTKFSNEFMKTLKKHEEYPRLMRFFCLLNLLLDDNQIEKVMYYDKIIFEFFSTVRNLTLDSSSFVIVCSVEDDVKFIFHDGSVFDVNVNESKIIVNTDGKKYTSKENVIVYVNKVGPYSNPQETYHYYSLPVCRPSKIVSKDLTLGEVLSGDRMAHSLYEIQFNEDVTNKQLCSLTLNYEEINSLRLAIEEFYYFEFVVEDIPIRGFVGQVEETNLFPHKHHIYVYTHHHFDFHVNDNQIVYVNISTKEHPPTSIDDDSATSLKLEYTYSAKWHKTETSYKDRAKYIANTGFFPETLEIHWLSVINSMVLVFLLIGFVVIILSRILKHDLNRMSDEDDDGSPEEENGWKIIHTDVFRFPINRELFCSILGVGSQFLSIFTGILVFAVCGMFTVHRHGSLMASGVILYAFTSCIAGYMSGRMYRQLQGEHWTWNIILTANLFTVPFFVIWCIINTFAWAHGTTQALPYTTVLILAFMWLLVGFPLTVLGGIFGKNWSGNFDAPCRTKNISREIPQVAWYRTSVARMLIGGFLPFSAISVELYYIFSTFWGREHYMLYGILTIVFIILLSVTACISIALTYFQLAAEDYRWWWQSIITSGSTGLFVFLYAVFFYFNRSKMRGTLQTLQFFGYTSVVCYVFFLMLGTVGFFSSLRFIRYIYVNIKMD</sequence>
<dbReference type="GO" id="GO:0000421">
    <property type="term" value="C:autophagosome membrane"/>
    <property type="evidence" value="ECO:0007669"/>
    <property type="project" value="UniProtKB-SubCell"/>
</dbReference>
<feature type="transmembrane region" description="Helical" evidence="11">
    <location>
        <begin position="439"/>
        <end position="463"/>
    </location>
</feature>
<evidence type="ECO:0000256" key="1">
    <source>
        <dbReference type="ARBA" id="ARBA00004542"/>
    </source>
</evidence>
<name>A0A818HDS8_9BILA</name>
<evidence type="ECO:0000256" key="5">
    <source>
        <dbReference type="ARBA" id="ARBA00022729"/>
    </source>
</evidence>
<evidence type="ECO:0000256" key="8">
    <source>
        <dbReference type="ARBA" id="ARBA00022989"/>
    </source>
</evidence>
<evidence type="ECO:0000256" key="7">
    <source>
        <dbReference type="ARBA" id="ARBA00022840"/>
    </source>
</evidence>
<evidence type="ECO:0000313" key="13">
    <source>
        <dbReference type="EMBL" id="CAF3502885.1"/>
    </source>
</evidence>
<feature type="domain" description="tRNA synthetases class I catalytic" evidence="12">
    <location>
        <begin position="36"/>
        <end position="97"/>
    </location>
</feature>
<evidence type="ECO:0000256" key="3">
    <source>
        <dbReference type="ARBA" id="ARBA00022598"/>
    </source>
</evidence>
<dbReference type="GO" id="GO:0072657">
    <property type="term" value="P:protein localization to membrane"/>
    <property type="evidence" value="ECO:0007669"/>
    <property type="project" value="TreeGrafter"/>
</dbReference>
<dbReference type="GO" id="GO:0005524">
    <property type="term" value="F:ATP binding"/>
    <property type="evidence" value="ECO:0007669"/>
    <property type="project" value="UniProtKB-KW"/>
</dbReference>
<dbReference type="PANTHER" id="PTHR10766">
    <property type="entry name" value="TRANSMEMBRANE 9 SUPERFAMILY PROTEIN"/>
    <property type="match status" value="1"/>
</dbReference>